<reference evidence="2 3" key="1">
    <citation type="submission" date="2017-11" db="EMBL/GenBank/DDBJ databases">
        <title>Bacterial isolate from king chilli rhizosphere.</title>
        <authorList>
            <person name="Takhelmayum P."/>
            <person name="Sarangthem I."/>
        </authorList>
    </citation>
    <scope>NUCLEOTIDE SEQUENCE [LARGE SCALE GENOMIC DNA]</scope>
    <source>
        <strain evidence="3">t26</strain>
    </source>
</reference>
<feature type="compositionally biased region" description="Basic and acidic residues" evidence="1">
    <location>
        <begin position="96"/>
        <end position="110"/>
    </location>
</feature>
<comment type="caution">
    <text evidence="2">The sequence shown here is derived from an EMBL/GenBank/DDBJ whole genome shotgun (WGS) entry which is preliminary data.</text>
</comment>
<feature type="region of interest" description="Disordered" evidence="1">
    <location>
        <begin position="75"/>
        <end position="110"/>
    </location>
</feature>
<organism evidence="2 3">
    <name type="scientific">Lysinibacillus xylanilyticus</name>
    <dbReference type="NCBI Taxonomy" id="582475"/>
    <lineage>
        <taxon>Bacteria</taxon>
        <taxon>Bacillati</taxon>
        <taxon>Bacillota</taxon>
        <taxon>Bacilli</taxon>
        <taxon>Bacillales</taxon>
        <taxon>Bacillaceae</taxon>
        <taxon>Lysinibacillus</taxon>
    </lineage>
</organism>
<protein>
    <submittedName>
        <fullName evidence="2">Uncharacterized protein</fullName>
    </submittedName>
</protein>
<evidence type="ECO:0000256" key="1">
    <source>
        <dbReference type="SAM" id="MobiDB-lite"/>
    </source>
</evidence>
<dbReference type="EMBL" id="PHQY01000322">
    <property type="protein sequence ID" value="PJO44891.1"/>
    <property type="molecule type" value="Genomic_DNA"/>
</dbReference>
<name>A0A2M9Q9Y2_9BACI</name>
<evidence type="ECO:0000313" key="3">
    <source>
        <dbReference type="Proteomes" id="UP000232101"/>
    </source>
</evidence>
<dbReference type="AlphaFoldDB" id="A0A2M9Q9Y2"/>
<accession>A0A2M9Q9Y2</accession>
<dbReference type="Proteomes" id="UP000232101">
    <property type="component" value="Unassembled WGS sequence"/>
</dbReference>
<evidence type="ECO:0000313" key="2">
    <source>
        <dbReference type="EMBL" id="PJO44891.1"/>
    </source>
</evidence>
<sequence length="110" mass="12354">MDIVKDYDLELVAYTKLLKGQDKISCAGPKCTDKYHTFQYKHKTDENNIGSFFCGGDAAKSFMRLANIEPIKIFNPLSGESTNDSDEEDTLSESSKGSENHSSNEDYKKK</sequence>
<gene>
    <name evidence="2" type="ORF">CWD94_04180</name>
</gene>
<dbReference type="RefSeq" id="WP_100542180.1">
    <property type="nucleotide sequence ID" value="NZ_PHQY01000322.1"/>
</dbReference>
<proteinExistence type="predicted"/>